<dbReference type="Pfam" id="PF00190">
    <property type="entry name" value="Cupin_1"/>
    <property type="match status" value="1"/>
</dbReference>
<dbReference type="InterPro" id="IPR014710">
    <property type="entry name" value="RmlC-like_jellyroll"/>
</dbReference>
<feature type="chain" id="PRO_5035798118" description="Cupin type-1 domain-containing protein" evidence="2">
    <location>
        <begin position="27"/>
        <end position="512"/>
    </location>
</feature>
<feature type="domain" description="Cupin type-1" evidence="3">
    <location>
        <begin position="63"/>
        <end position="223"/>
    </location>
</feature>
<reference evidence="4" key="1">
    <citation type="submission" date="2020-05" db="EMBL/GenBank/DDBJ databases">
        <title>WGS assembly of Panicum virgatum.</title>
        <authorList>
            <person name="Lovell J.T."/>
            <person name="Jenkins J."/>
            <person name="Shu S."/>
            <person name="Juenger T.E."/>
            <person name="Schmutz J."/>
        </authorList>
    </citation>
    <scope>NUCLEOTIDE SEQUENCE</scope>
    <source>
        <strain evidence="4">AP13</strain>
    </source>
</reference>
<feature type="domain" description="Cupin type-1" evidence="3">
    <location>
        <begin position="316"/>
        <end position="465"/>
    </location>
</feature>
<feature type="region of interest" description="Disordered" evidence="1">
    <location>
        <begin position="34"/>
        <end position="57"/>
    </location>
</feature>
<dbReference type="CDD" id="cd02245">
    <property type="entry name" value="cupin_7S_vicilin-like_C"/>
    <property type="match status" value="1"/>
</dbReference>
<comment type="caution">
    <text evidence="4">The sequence shown here is derived from an EMBL/GenBank/DDBJ whole genome shotgun (WGS) entry which is preliminary data.</text>
</comment>
<dbReference type="CDD" id="cd02244">
    <property type="entry name" value="cupin_7S_vicilin-like_N"/>
    <property type="match status" value="1"/>
</dbReference>
<accession>A0A8T0MW58</accession>
<dbReference type="InterPro" id="IPR050253">
    <property type="entry name" value="Seed_Storage-Functional"/>
</dbReference>
<feature type="signal peptide" evidence="2">
    <location>
        <begin position="1"/>
        <end position="26"/>
    </location>
</feature>
<evidence type="ECO:0000313" key="4">
    <source>
        <dbReference type="EMBL" id="KAG2540968.1"/>
    </source>
</evidence>
<dbReference type="SMART" id="SM00835">
    <property type="entry name" value="Cupin_1"/>
    <property type="match status" value="2"/>
</dbReference>
<dbReference type="Proteomes" id="UP000823388">
    <property type="component" value="Chromosome 9N"/>
</dbReference>
<feature type="compositionally biased region" description="Basic and acidic residues" evidence="1">
    <location>
        <begin position="257"/>
        <end position="266"/>
    </location>
</feature>
<feature type="compositionally biased region" description="Basic and acidic residues" evidence="1">
    <location>
        <begin position="483"/>
        <end position="512"/>
    </location>
</feature>
<feature type="region of interest" description="Disordered" evidence="1">
    <location>
        <begin position="239"/>
        <end position="284"/>
    </location>
</feature>
<dbReference type="OrthoDB" id="2019862at2759"/>
<evidence type="ECO:0000256" key="1">
    <source>
        <dbReference type="SAM" id="MobiDB-lite"/>
    </source>
</evidence>
<dbReference type="PANTHER" id="PTHR31189">
    <property type="entry name" value="OS03G0336100 PROTEIN-RELATED"/>
    <property type="match status" value="1"/>
</dbReference>
<organism evidence="4 5">
    <name type="scientific">Panicum virgatum</name>
    <name type="common">Blackwell switchgrass</name>
    <dbReference type="NCBI Taxonomy" id="38727"/>
    <lineage>
        <taxon>Eukaryota</taxon>
        <taxon>Viridiplantae</taxon>
        <taxon>Streptophyta</taxon>
        <taxon>Embryophyta</taxon>
        <taxon>Tracheophyta</taxon>
        <taxon>Spermatophyta</taxon>
        <taxon>Magnoliopsida</taxon>
        <taxon>Liliopsida</taxon>
        <taxon>Poales</taxon>
        <taxon>Poaceae</taxon>
        <taxon>PACMAD clade</taxon>
        <taxon>Panicoideae</taxon>
        <taxon>Panicodae</taxon>
        <taxon>Paniceae</taxon>
        <taxon>Panicinae</taxon>
        <taxon>Panicum</taxon>
        <taxon>Panicum sect. Hiantes</taxon>
    </lineage>
</organism>
<dbReference type="PANTHER" id="PTHR31189:SF2">
    <property type="entry name" value="RMLC-LIKE CUPINS SUPERFAMILY PROTEIN"/>
    <property type="match status" value="1"/>
</dbReference>
<evidence type="ECO:0000313" key="5">
    <source>
        <dbReference type="Proteomes" id="UP000823388"/>
    </source>
</evidence>
<dbReference type="AlphaFoldDB" id="A0A8T0MW58"/>
<name>A0A8T0MW58_PANVG</name>
<evidence type="ECO:0000259" key="3">
    <source>
        <dbReference type="SMART" id="SM00835"/>
    </source>
</evidence>
<keyword evidence="5" id="KW-1185">Reference proteome</keyword>
<evidence type="ECO:0000256" key="2">
    <source>
        <dbReference type="SAM" id="SignalP"/>
    </source>
</evidence>
<dbReference type="SUPFAM" id="SSF51182">
    <property type="entry name" value="RmlC-like cupins"/>
    <property type="match status" value="1"/>
</dbReference>
<dbReference type="EMBL" id="CM029054">
    <property type="protein sequence ID" value="KAG2540968.1"/>
    <property type="molecule type" value="Genomic_DNA"/>
</dbReference>
<feature type="region of interest" description="Disordered" evidence="1">
    <location>
        <begin position="478"/>
        <end position="512"/>
    </location>
</feature>
<sequence length="512" mass="55892">MGRVAVMAAPLLFGLLLLLASRCTAAAPRHDRELGWEEGEGEWRPEEEEKGRGEGEGKERGLFVLDRLEKVVESEGGQVRVVRGQPWPPAAAACREGLMHIGFIAMEPKTLFVPQYLDSSITLFVRRGEVKVGYIYKDELVERKLKMGDVLHIDAGSTFYMVNTGKGQRLQIICSIDASDGLGFGPPYLSFFLGGGGNPASVLAGFEPKTLAVAFNATYDELARVLLAQTRGPIVYYAAEPGSGGDEERQGSNGGDAPRRGARRGEAGAWRPGSRGEEDDDARPTWSWRELVNRFVGLGCSGAAEANKKGGAPKPFNLYDSKPGFRNAYGWTIAVDKHGYEPLKHSNIGVYLVNLTAGSMLAPHVNPRATEYGVVLGGEGTIQVVFPNGSLAMSVVVREGDVFWIPRYFPFCQVAARGGPFEFFGFTTSARRNRPQFLVGASSLLRTMLGPEVAAGFGAREKDFRKVVRAQEEALILPSFPDTGKREKGREEHGKGRREREEPLVIEQVAKE</sequence>
<keyword evidence="2" id="KW-0732">Signal</keyword>
<protein>
    <recommendedName>
        <fullName evidence="3">Cupin type-1 domain-containing protein</fullName>
    </recommendedName>
</protein>
<proteinExistence type="predicted"/>
<gene>
    <name evidence="4" type="ORF">PVAP13_9NG592370</name>
</gene>
<dbReference type="Gene3D" id="2.60.120.10">
    <property type="entry name" value="Jelly Rolls"/>
    <property type="match status" value="2"/>
</dbReference>
<dbReference type="InterPro" id="IPR006045">
    <property type="entry name" value="Cupin_1"/>
</dbReference>
<dbReference type="InterPro" id="IPR011051">
    <property type="entry name" value="RmlC_Cupin_sf"/>
</dbReference>